<evidence type="ECO:0000313" key="5">
    <source>
        <dbReference type="EMBL" id="MFC7746010.1"/>
    </source>
</evidence>
<comment type="caution">
    <text evidence="5">The sequence shown here is derived from an EMBL/GenBank/DDBJ whole genome shotgun (WGS) entry which is preliminary data.</text>
</comment>
<sequence>MTVPGAGSEISIHSYKHNGQLHRVWEKTLVLSATSTVIIGANDKTRVRESDGSIWTTSEPAICYFHKNYWFNIIGMLQTNGIHYYCNISSPFLFEDGVLTYTDYDLDVQVYPDMTWELLDEDEYEAHKREMNYSDSLDRVLHRHKDYLLTWIKQRQGPFSHEFIEQWYQHYADT</sequence>
<dbReference type="PANTHER" id="PTHR39159">
    <property type="match status" value="1"/>
</dbReference>
<dbReference type="NCBIfam" id="NF010183">
    <property type="entry name" value="PRK13662.1"/>
    <property type="match status" value="1"/>
</dbReference>
<dbReference type="Proteomes" id="UP001596620">
    <property type="component" value="Unassembled WGS sequence"/>
</dbReference>
<evidence type="ECO:0000256" key="3">
    <source>
        <dbReference type="ARBA" id="ARBA00022842"/>
    </source>
</evidence>
<organism evidence="5 6">
    <name type="scientific">Lentibacillus kimchii</name>
    <dbReference type="NCBI Taxonomy" id="1542911"/>
    <lineage>
        <taxon>Bacteria</taxon>
        <taxon>Bacillati</taxon>
        <taxon>Bacillota</taxon>
        <taxon>Bacilli</taxon>
        <taxon>Bacillales</taxon>
        <taxon>Bacillaceae</taxon>
        <taxon>Lentibacillus</taxon>
    </lineage>
</organism>
<dbReference type="InterPro" id="IPR016882">
    <property type="entry name" value="SA1684"/>
</dbReference>
<keyword evidence="2" id="KW-0378">Hydrolase</keyword>
<feature type="domain" description="DUF402" evidence="4">
    <location>
        <begin position="18"/>
        <end position="156"/>
    </location>
</feature>
<dbReference type="PIRSF" id="PIRSF028345">
    <property type="entry name" value="UCP028345"/>
    <property type="match status" value="1"/>
</dbReference>
<keyword evidence="3" id="KW-0460">Magnesium</keyword>
<reference evidence="6" key="1">
    <citation type="journal article" date="2019" name="Int. J. Syst. Evol. Microbiol.">
        <title>The Global Catalogue of Microorganisms (GCM) 10K type strain sequencing project: providing services to taxonomists for standard genome sequencing and annotation.</title>
        <authorList>
            <consortium name="The Broad Institute Genomics Platform"/>
            <consortium name="The Broad Institute Genome Sequencing Center for Infectious Disease"/>
            <person name="Wu L."/>
            <person name="Ma J."/>
        </authorList>
    </citation>
    <scope>NUCLEOTIDE SEQUENCE [LARGE SCALE GENOMIC DNA]</scope>
    <source>
        <strain evidence="6">JCM 30234</strain>
    </source>
</reference>
<dbReference type="InterPro" id="IPR050212">
    <property type="entry name" value="Ntdp-like"/>
</dbReference>
<protein>
    <submittedName>
        <fullName evidence="5">DUF402 domain-containing protein</fullName>
    </submittedName>
</protein>
<dbReference type="Pfam" id="PF04167">
    <property type="entry name" value="DUF402"/>
    <property type="match status" value="1"/>
</dbReference>
<dbReference type="InterPro" id="IPR035930">
    <property type="entry name" value="FomD-like_sf"/>
</dbReference>
<dbReference type="SUPFAM" id="SSF159234">
    <property type="entry name" value="FomD-like"/>
    <property type="match status" value="1"/>
</dbReference>
<dbReference type="Gene3D" id="2.40.380.10">
    <property type="entry name" value="FomD-like"/>
    <property type="match status" value="1"/>
</dbReference>
<evidence type="ECO:0000259" key="4">
    <source>
        <dbReference type="Pfam" id="PF04167"/>
    </source>
</evidence>
<accession>A0ABW2URY9</accession>
<dbReference type="PANTHER" id="PTHR39159:SF1">
    <property type="entry name" value="UPF0374 PROTEIN YGAC"/>
    <property type="match status" value="1"/>
</dbReference>
<keyword evidence="6" id="KW-1185">Reference proteome</keyword>
<name>A0ABW2URY9_9BACI</name>
<dbReference type="EMBL" id="JBHTGR010000002">
    <property type="protein sequence ID" value="MFC7746010.1"/>
    <property type="molecule type" value="Genomic_DNA"/>
</dbReference>
<evidence type="ECO:0000256" key="2">
    <source>
        <dbReference type="ARBA" id="ARBA00022801"/>
    </source>
</evidence>
<evidence type="ECO:0000256" key="1">
    <source>
        <dbReference type="ARBA" id="ARBA00022723"/>
    </source>
</evidence>
<keyword evidence="1" id="KW-0479">Metal-binding</keyword>
<gene>
    <name evidence="5" type="ORF">ACFQU8_01965</name>
</gene>
<evidence type="ECO:0000313" key="6">
    <source>
        <dbReference type="Proteomes" id="UP001596620"/>
    </source>
</evidence>
<dbReference type="InterPro" id="IPR007295">
    <property type="entry name" value="DUF402"/>
</dbReference>
<dbReference type="RefSeq" id="WP_382357485.1">
    <property type="nucleotide sequence ID" value="NZ_JBHTGR010000002.1"/>
</dbReference>
<proteinExistence type="predicted"/>